<dbReference type="Proteomes" id="UP001465755">
    <property type="component" value="Unassembled WGS sequence"/>
</dbReference>
<sequence>MLLKQFYVAVGTPEAKLPTLAELVSYLALASPSKPFGAAVLCNSRDALDSVATELSIPANKLYIMHTDLELDDRLQLAKSLNQAISGAAGQDQQNSGRQAQIAESGAGWSAAEQHQHPAHASGTATSGPDTTVTGHILVATDACFRSPEASAAFPAVSVLINSDLPARKEMLARRASLVSEFREVEQHSAALGLGAIEVMPVHIPDLFL</sequence>
<feature type="compositionally biased region" description="Polar residues" evidence="1">
    <location>
        <begin position="87"/>
        <end position="99"/>
    </location>
</feature>
<keyword evidence="3" id="KW-1185">Reference proteome</keyword>
<comment type="caution">
    <text evidence="2">The sequence shown here is derived from an EMBL/GenBank/DDBJ whole genome shotgun (WGS) entry which is preliminary data.</text>
</comment>
<dbReference type="Gene3D" id="3.40.50.300">
    <property type="entry name" value="P-loop containing nucleotide triphosphate hydrolases"/>
    <property type="match status" value="1"/>
</dbReference>
<feature type="region of interest" description="Disordered" evidence="1">
    <location>
        <begin position="87"/>
        <end position="129"/>
    </location>
</feature>
<evidence type="ECO:0000256" key="1">
    <source>
        <dbReference type="SAM" id="MobiDB-lite"/>
    </source>
</evidence>
<dbReference type="EMBL" id="JALJOQ010000047">
    <property type="protein sequence ID" value="KAK9804937.1"/>
    <property type="molecule type" value="Genomic_DNA"/>
</dbReference>
<organism evidence="2 3">
    <name type="scientific">Symbiochloris irregularis</name>
    <dbReference type="NCBI Taxonomy" id="706552"/>
    <lineage>
        <taxon>Eukaryota</taxon>
        <taxon>Viridiplantae</taxon>
        <taxon>Chlorophyta</taxon>
        <taxon>core chlorophytes</taxon>
        <taxon>Trebouxiophyceae</taxon>
        <taxon>Trebouxiales</taxon>
        <taxon>Trebouxiaceae</taxon>
        <taxon>Symbiochloris</taxon>
    </lineage>
</organism>
<reference evidence="2 3" key="1">
    <citation type="journal article" date="2024" name="Nat. Commun.">
        <title>Phylogenomics reveals the evolutionary origins of lichenization in chlorophyte algae.</title>
        <authorList>
            <person name="Puginier C."/>
            <person name="Libourel C."/>
            <person name="Otte J."/>
            <person name="Skaloud P."/>
            <person name="Haon M."/>
            <person name="Grisel S."/>
            <person name="Petersen M."/>
            <person name="Berrin J.G."/>
            <person name="Delaux P.M."/>
            <person name="Dal Grande F."/>
            <person name="Keller J."/>
        </authorList>
    </citation>
    <scope>NUCLEOTIDE SEQUENCE [LARGE SCALE GENOMIC DNA]</scope>
    <source>
        <strain evidence="2 3">SAG 2036</strain>
    </source>
</reference>
<proteinExistence type="predicted"/>
<evidence type="ECO:0000313" key="3">
    <source>
        <dbReference type="Proteomes" id="UP001465755"/>
    </source>
</evidence>
<evidence type="ECO:0000313" key="2">
    <source>
        <dbReference type="EMBL" id="KAK9804937.1"/>
    </source>
</evidence>
<accession>A0AAW1P8I0</accession>
<dbReference type="InterPro" id="IPR027417">
    <property type="entry name" value="P-loop_NTPase"/>
</dbReference>
<name>A0AAW1P8I0_9CHLO</name>
<protein>
    <submittedName>
        <fullName evidence="2">Uncharacterized protein</fullName>
    </submittedName>
</protein>
<dbReference type="AlphaFoldDB" id="A0AAW1P8I0"/>
<gene>
    <name evidence="2" type="ORF">WJX73_000801</name>
</gene>